<gene>
    <name evidence="11" type="ORF">CROQUDRAFT_674429</name>
</gene>
<evidence type="ECO:0000256" key="7">
    <source>
        <dbReference type="ARBA" id="ARBA00022691"/>
    </source>
</evidence>
<dbReference type="EC" id="2.1.1.233" evidence="3 8"/>
<evidence type="ECO:0000313" key="12">
    <source>
        <dbReference type="Proteomes" id="UP000886653"/>
    </source>
</evidence>
<dbReference type="PIRSF" id="PIRSF016305">
    <property type="entry name" value="LCM_mtfrase"/>
    <property type="match status" value="1"/>
</dbReference>
<evidence type="ECO:0000256" key="8">
    <source>
        <dbReference type="PIRNR" id="PIRNR016305"/>
    </source>
</evidence>
<organism evidence="11 12">
    <name type="scientific">Cronartium quercuum f. sp. fusiforme G11</name>
    <dbReference type="NCBI Taxonomy" id="708437"/>
    <lineage>
        <taxon>Eukaryota</taxon>
        <taxon>Fungi</taxon>
        <taxon>Dikarya</taxon>
        <taxon>Basidiomycota</taxon>
        <taxon>Pucciniomycotina</taxon>
        <taxon>Pucciniomycetes</taxon>
        <taxon>Pucciniales</taxon>
        <taxon>Coleosporiaceae</taxon>
        <taxon>Cronartium</taxon>
    </lineage>
</organism>
<comment type="function">
    <text evidence="8">Methylates the carboxyl group of the C-terminal leucine residue of protein phosphatase 2A catalytic subunits to form alpha-leucine ester residues.</text>
</comment>
<feature type="binding site" evidence="9">
    <location>
        <position position="123"/>
    </location>
    <ligand>
        <name>S-adenosyl-L-methionine</name>
        <dbReference type="ChEBI" id="CHEBI:59789"/>
    </ligand>
</feature>
<evidence type="ECO:0000256" key="5">
    <source>
        <dbReference type="ARBA" id="ARBA00022603"/>
    </source>
</evidence>
<comment type="caution">
    <text evidence="11">The sequence shown here is derived from an EMBL/GenBank/DDBJ whole genome shotgun (WGS) entry which is preliminary data.</text>
</comment>
<dbReference type="Gene3D" id="3.40.50.150">
    <property type="entry name" value="Vaccinia Virus protein VP39"/>
    <property type="match status" value="1"/>
</dbReference>
<keyword evidence="12" id="KW-1185">Reference proteome</keyword>
<feature type="binding site" evidence="9">
    <location>
        <position position="218"/>
    </location>
    <ligand>
        <name>S-adenosyl-L-methionine</name>
        <dbReference type="ChEBI" id="CHEBI:59789"/>
    </ligand>
</feature>
<dbReference type="GO" id="GO:0032259">
    <property type="term" value="P:methylation"/>
    <property type="evidence" value="ECO:0007669"/>
    <property type="project" value="UniProtKB-KW"/>
</dbReference>
<evidence type="ECO:0000256" key="3">
    <source>
        <dbReference type="ARBA" id="ARBA00012834"/>
    </source>
</evidence>
<dbReference type="PANTHER" id="PTHR13600:SF21">
    <property type="entry name" value="LEUCINE CARBOXYL METHYLTRANSFERASE 1"/>
    <property type="match status" value="1"/>
</dbReference>
<dbReference type="Proteomes" id="UP000886653">
    <property type="component" value="Unassembled WGS sequence"/>
</dbReference>
<evidence type="ECO:0000313" key="11">
    <source>
        <dbReference type="EMBL" id="KAG0140838.1"/>
    </source>
</evidence>
<evidence type="ECO:0000256" key="2">
    <source>
        <dbReference type="ARBA" id="ARBA00010703"/>
    </source>
</evidence>
<dbReference type="PANTHER" id="PTHR13600">
    <property type="entry name" value="LEUCINE CARBOXYL METHYLTRANSFERASE"/>
    <property type="match status" value="1"/>
</dbReference>
<evidence type="ECO:0000256" key="1">
    <source>
        <dbReference type="ARBA" id="ARBA00000724"/>
    </source>
</evidence>
<feature type="region of interest" description="Disordered" evidence="10">
    <location>
        <begin position="1"/>
        <end position="40"/>
    </location>
</feature>
<dbReference type="SUPFAM" id="SSF53335">
    <property type="entry name" value="S-adenosyl-L-methionine-dependent methyltransferases"/>
    <property type="match status" value="1"/>
</dbReference>
<dbReference type="EMBL" id="MU167416">
    <property type="protein sequence ID" value="KAG0140838.1"/>
    <property type="molecule type" value="Genomic_DNA"/>
</dbReference>
<name>A0A9P6NB84_9BASI</name>
<evidence type="ECO:0000256" key="4">
    <source>
        <dbReference type="ARBA" id="ARBA00017497"/>
    </source>
</evidence>
<keyword evidence="5 8" id="KW-0489">Methyltransferase</keyword>
<feature type="binding site" evidence="9">
    <location>
        <begin position="197"/>
        <end position="198"/>
    </location>
    <ligand>
        <name>S-adenosyl-L-methionine</name>
        <dbReference type="ChEBI" id="CHEBI:59789"/>
    </ligand>
</feature>
<dbReference type="InterPro" id="IPR029063">
    <property type="entry name" value="SAM-dependent_MTases_sf"/>
</dbReference>
<dbReference type="InterPro" id="IPR016651">
    <property type="entry name" value="LCMT1"/>
</dbReference>
<protein>
    <recommendedName>
        <fullName evidence="4 8">Leucine carboxyl methyltransferase 1</fullName>
        <ecNumber evidence="3 8">2.1.1.233</ecNumber>
    </recommendedName>
</protein>
<feature type="compositionally biased region" description="Basic and acidic residues" evidence="10">
    <location>
        <begin position="29"/>
        <end position="40"/>
    </location>
</feature>
<proteinExistence type="inferred from homology"/>
<dbReference type="InterPro" id="IPR007213">
    <property type="entry name" value="Ppm1/Ppm2/Tcmp"/>
</dbReference>
<keyword evidence="7 8" id="KW-0949">S-adenosyl-L-methionine</keyword>
<comment type="catalytic activity">
    <reaction evidence="1 8">
        <text>[phosphatase 2A protein]-C-terminal L-leucine + S-adenosyl-L-methionine = [phosphatase 2A protein]-C-terminal L-leucine methyl ester + S-adenosyl-L-homocysteine</text>
        <dbReference type="Rhea" id="RHEA:48544"/>
        <dbReference type="Rhea" id="RHEA-COMP:12134"/>
        <dbReference type="Rhea" id="RHEA-COMP:12135"/>
        <dbReference type="ChEBI" id="CHEBI:57856"/>
        <dbReference type="ChEBI" id="CHEBI:59789"/>
        <dbReference type="ChEBI" id="CHEBI:90516"/>
        <dbReference type="ChEBI" id="CHEBI:90517"/>
        <dbReference type="EC" id="2.1.1.233"/>
    </reaction>
</comment>
<reference evidence="11" key="1">
    <citation type="submission" date="2013-11" db="EMBL/GenBank/DDBJ databases">
        <title>Genome sequence of the fusiform rust pathogen reveals effectors for host alternation and coevolution with pine.</title>
        <authorList>
            <consortium name="DOE Joint Genome Institute"/>
            <person name="Smith K."/>
            <person name="Pendleton A."/>
            <person name="Kubisiak T."/>
            <person name="Anderson C."/>
            <person name="Salamov A."/>
            <person name="Aerts A."/>
            <person name="Riley R."/>
            <person name="Clum A."/>
            <person name="Lindquist E."/>
            <person name="Ence D."/>
            <person name="Campbell M."/>
            <person name="Kronenberg Z."/>
            <person name="Feau N."/>
            <person name="Dhillon B."/>
            <person name="Hamelin R."/>
            <person name="Burleigh J."/>
            <person name="Smith J."/>
            <person name="Yandell M."/>
            <person name="Nelson C."/>
            <person name="Grigoriev I."/>
            <person name="Davis J."/>
        </authorList>
    </citation>
    <scope>NUCLEOTIDE SEQUENCE</scope>
    <source>
        <strain evidence="11">G11</strain>
    </source>
</reference>
<feature type="binding site" evidence="9">
    <location>
        <position position="89"/>
    </location>
    <ligand>
        <name>S-adenosyl-L-methionine</name>
        <dbReference type="ChEBI" id="CHEBI:59789"/>
    </ligand>
</feature>
<dbReference type="GO" id="GO:0018423">
    <property type="term" value="F:protein C-terminal leucine carboxyl O-methyltransferase activity"/>
    <property type="evidence" value="ECO:0007669"/>
    <property type="project" value="UniProtKB-EC"/>
</dbReference>
<evidence type="ECO:0000256" key="9">
    <source>
        <dbReference type="PIRSR" id="PIRSR016305-1"/>
    </source>
</evidence>
<dbReference type="OrthoDB" id="203237at2759"/>
<dbReference type="AlphaFoldDB" id="A0A9P6NB84"/>
<comment type="similarity">
    <text evidence="2 8">Belongs to the methyltransferase superfamily. LCMT family.</text>
</comment>
<evidence type="ECO:0000256" key="6">
    <source>
        <dbReference type="ARBA" id="ARBA00022679"/>
    </source>
</evidence>
<dbReference type="Pfam" id="PF04072">
    <property type="entry name" value="LCM"/>
    <property type="match status" value="1"/>
</dbReference>
<accession>A0A9P6NB84</accession>
<evidence type="ECO:0000256" key="10">
    <source>
        <dbReference type="SAM" id="MobiDB-lite"/>
    </source>
</evidence>
<keyword evidence="6 8" id="KW-0808">Transferase</keyword>
<sequence length="367" mass="40836">MNEREPSSSSSASVNLLPRSSAPPPRRGRSSEKDDEAIRSTDTDAALARLSAASLGYIDDPFVPLLLRDPAPSPAVRRPPWVNIGTHHRTYVLDTLIRHFLCSPSPIDPTTGERRPKQVLSLGAGSDSRFWRLRHQWADDWPVRMWVETDFEQCTAAKARAVIRNDQLIKTCGRLLRPSEDGRSELYTEHYSLIPSDLRKPLPDLPLDPNAYTLIIAELVLVYLPPSEAEACLKNLIERLAPSPVMLLSYEALDLGDGFSKVMVQNLKARGLAMAGMAVNSSMAALADRFRRMGFDRSMSIDMESLRTEAFVKGWAEELERVRRIERIDELEELLLVLAHYAVSWAVVRAAAGTGQHTVGGFGLPSL</sequence>
<feature type="compositionally biased region" description="Low complexity" evidence="10">
    <location>
        <begin position="7"/>
        <end position="20"/>
    </location>
</feature>